<name>A0AAD4VTY6_PRUDU</name>
<accession>A0AAD4VTY6</accession>
<gene>
    <name evidence="2" type="ORF">L3X38_021254</name>
</gene>
<dbReference type="AlphaFoldDB" id="A0AAD4VTY6"/>
<reference evidence="2 3" key="1">
    <citation type="journal article" date="2022" name="G3 (Bethesda)">
        <title>Whole-genome sequence and methylome profiling of the almond [Prunus dulcis (Mill.) D.A. Webb] cultivar 'Nonpareil'.</title>
        <authorList>
            <person name="D'Amico-Willman K.M."/>
            <person name="Ouma W.Z."/>
            <person name="Meulia T."/>
            <person name="Sideli G.M."/>
            <person name="Gradziel T.M."/>
            <person name="Fresnedo-Ramirez J."/>
        </authorList>
    </citation>
    <scope>NUCLEOTIDE SEQUENCE [LARGE SCALE GENOMIC DNA]</scope>
    <source>
        <strain evidence="2">Clone GOH B32 T37-40</strain>
    </source>
</reference>
<feature type="compositionally biased region" description="Basic and acidic residues" evidence="1">
    <location>
        <begin position="10"/>
        <end position="29"/>
    </location>
</feature>
<feature type="region of interest" description="Disordered" evidence="1">
    <location>
        <begin position="1"/>
        <end position="29"/>
    </location>
</feature>
<sequence>MAPLNCNTSRIDRKAEESKTEPETTKLTKEELLKELHSNYYFYLFQGPYIPNESKPEESQPKEESKPEESENEELENYESETDESEDEEIGECKYCLKVGDHHTELCSYIDEVPENAIVGESCVVTCLVCGCFFRDSRCANCGITLGRALFKDCLICGKRGEHMEFECPELEPNPDFSFDPYVPSIIVYNRP</sequence>
<evidence type="ECO:0000256" key="1">
    <source>
        <dbReference type="SAM" id="MobiDB-lite"/>
    </source>
</evidence>
<feature type="compositionally biased region" description="Basic and acidic residues" evidence="1">
    <location>
        <begin position="54"/>
        <end position="69"/>
    </location>
</feature>
<keyword evidence="3" id="KW-1185">Reference proteome</keyword>
<dbReference type="EMBL" id="JAJFAZ020000004">
    <property type="protein sequence ID" value="KAI5331128.1"/>
    <property type="molecule type" value="Genomic_DNA"/>
</dbReference>
<evidence type="ECO:0000313" key="3">
    <source>
        <dbReference type="Proteomes" id="UP001054821"/>
    </source>
</evidence>
<protein>
    <submittedName>
        <fullName evidence="2">Uncharacterized protein</fullName>
    </submittedName>
</protein>
<feature type="region of interest" description="Disordered" evidence="1">
    <location>
        <begin position="51"/>
        <end position="87"/>
    </location>
</feature>
<evidence type="ECO:0000313" key="2">
    <source>
        <dbReference type="EMBL" id="KAI5331128.1"/>
    </source>
</evidence>
<dbReference type="Proteomes" id="UP001054821">
    <property type="component" value="Chromosome 4"/>
</dbReference>
<proteinExistence type="predicted"/>
<organism evidence="2 3">
    <name type="scientific">Prunus dulcis</name>
    <name type="common">Almond</name>
    <name type="synonym">Amygdalus dulcis</name>
    <dbReference type="NCBI Taxonomy" id="3755"/>
    <lineage>
        <taxon>Eukaryota</taxon>
        <taxon>Viridiplantae</taxon>
        <taxon>Streptophyta</taxon>
        <taxon>Embryophyta</taxon>
        <taxon>Tracheophyta</taxon>
        <taxon>Spermatophyta</taxon>
        <taxon>Magnoliopsida</taxon>
        <taxon>eudicotyledons</taxon>
        <taxon>Gunneridae</taxon>
        <taxon>Pentapetalae</taxon>
        <taxon>rosids</taxon>
        <taxon>fabids</taxon>
        <taxon>Rosales</taxon>
        <taxon>Rosaceae</taxon>
        <taxon>Amygdaloideae</taxon>
        <taxon>Amygdaleae</taxon>
        <taxon>Prunus</taxon>
    </lineage>
</organism>
<comment type="caution">
    <text evidence="2">The sequence shown here is derived from an EMBL/GenBank/DDBJ whole genome shotgun (WGS) entry which is preliminary data.</text>
</comment>
<feature type="compositionally biased region" description="Acidic residues" evidence="1">
    <location>
        <begin position="70"/>
        <end position="87"/>
    </location>
</feature>